<dbReference type="InterPro" id="IPR019791">
    <property type="entry name" value="Haem_peroxidase_animal"/>
</dbReference>
<organism evidence="2 3">
    <name type="scientific">Diabrotica balteata</name>
    <name type="common">Banded cucumber beetle</name>
    <dbReference type="NCBI Taxonomy" id="107213"/>
    <lineage>
        <taxon>Eukaryota</taxon>
        <taxon>Metazoa</taxon>
        <taxon>Ecdysozoa</taxon>
        <taxon>Arthropoda</taxon>
        <taxon>Hexapoda</taxon>
        <taxon>Insecta</taxon>
        <taxon>Pterygota</taxon>
        <taxon>Neoptera</taxon>
        <taxon>Endopterygota</taxon>
        <taxon>Coleoptera</taxon>
        <taxon>Polyphaga</taxon>
        <taxon>Cucujiformia</taxon>
        <taxon>Chrysomeloidea</taxon>
        <taxon>Chrysomelidae</taxon>
        <taxon>Galerucinae</taxon>
        <taxon>Diabroticina</taxon>
        <taxon>Diabroticites</taxon>
        <taxon>Diabrotica</taxon>
    </lineage>
</organism>
<dbReference type="PROSITE" id="PS50292">
    <property type="entry name" value="PEROXIDASE_3"/>
    <property type="match status" value="1"/>
</dbReference>
<dbReference type="GO" id="GO:0006979">
    <property type="term" value="P:response to oxidative stress"/>
    <property type="evidence" value="ECO:0007669"/>
    <property type="project" value="InterPro"/>
</dbReference>
<gene>
    <name evidence="2" type="ORF">DIABBA_LOCUS1627</name>
</gene>
<dbReference type="PANTHER" id="PTHR11475">
    <property type="entry name" value="OXIDASE/PEROXIDASE"/>
    <property type="match status" value="1"/>
</dbReference>
<evidence type="ECO:0000313" key="3">
    <source>
        <dbReference type="Proteomes" id="UP001153709"/>
    </source>
</evidence>
<evidence type="ECO:0000313" key="2">
    <source>
        <dbReference type="EMBL" id="CAG9827644.1"/>
    </source>
</evidence>
<dbReference type="Proteomes" id="UP001153709">
    <property type="component" value="Chromosome 1"/>
</dbReference>
<dbReference type="GO" id="GO:0020037">
    <property type="term" value="F:heme binding"/>
    <property type="evidence" value="ECO:0007669"/>
    <property type="project" value="InterPro"/>
</dbReference>
<proteinExistence type="predicted"/>
<dbReference type="InterPro" id="IPR037120">
    <property type="entry name" value="Haem_peroxidase_sf_animal"/>
</dbReference>
<sequence length="190" mass="21497">MSTYKTKNISHRHYSCVHSLPLTADKQPLPNARNITATIYTDGLLETCVEINLNAMIFAQAVSHDLSFIKPANATELDCCTAYYRDVEDTPMECANIKVSPEDPDYSDVDITCIPLVRTATNREDHCEEDLQYEEQITQVTASLDLSIIYGSNDETLKTLRTFENGLLLTEKRKDQEWPQAPLVVAVPYY</sequence>
<dbReference type="InterPro" id="IPR010255">
    <property type="entry name" value="Haem_peroxidase_sf"/>
</dbReference>
<keyword evidence="3" id="KW-1185">Reference proteome</keyword>
<dbReference type="PANTHER" id="PTHR11475:SF86">
    <property type="entry name" value="PEROXIDASE"/>
    <property type="match status" value="1"/>
</dbReference>
<dbReference type="Pfam" id="PF03098">
    <property type="entry name" value="An_peroxidase"/>
    <property type="match status" value="1"/>
</dbReference>
<dbReference type="GO" id="GO:0004601">
    <property type="term" value="F:peroxidase activity"/>
    <property type="evidence" value="ECO:0007669"/>
    <property type="project" value="UniProtKB-KW"/>
</dbReference>
<dbReference type="AlphaFoldDB" id="A0A9N9SR01"/>
<dbReference type="EMBL" id="OU898276">
    <property type="protein sequence ID" value="CAG9827644.1"/>
    <property type="molecule type" value="Genomic_DNA"/>
</dbReference>
<reference evidence="2" key="1">
    <citation type="submission" date="2022-01" db="EMBL/GenBank/DDBJ databases">
        <authorList>
            <person name="King R."/>
        </authorList>
    </citation>
    <scope>NUCLEOTIDE SEQUENCE</scope>
</reference>
<dbReference type="OrthoDB" id="6766242at2759"/>
<name>A0A9N9SR01_DIABA</name>
<dbReference type="Gene3D" id="1.10.640.10">
    <property type="entry name" value="Haem peroxidase domain superfamily, animal type"/>
    <property type="match status" value="1"/>
</dbReference>
<evidence type="ECO:0000256" key="1">
    <source>
        <dbReference type="ARBA" id="ARBA00022559"/>
    </source>
</evidence>
<keyword evidence="1" id="KW-0560">Oxidoreductase</keyword>
<protein>
    <submittedName>
        <fullName evidence="2">Uncharacterized protein</fullName>
    </submittedName>
</protein>
<keyword evidence="1" id="KW-0575">Peroxidase</keyword>
<dbReference type="SUPFAM" id="SSF48113">
    <property type="entry name" value="Heme-dependent peroxidases"/>
    <property type="match status" value="1"/>
</dbReference>
<accession>A0A9N9SR01</accession>